<name>S4R4W7_PETMA</name>
<keyword evidence="4 12" id="KW-0963">Cytoplasm</keyword>
<evidence type="ECO:0000256" key="13">
    <source>
        <dbReference type="SAM" id="MobiDB-lite"/>
    </source>
</evidence>
<dbReference type="Gene3D" id="3.30.720.50">
    <property type="match status" value="1"/>
</dbReference>
<dbReference type="Pfam" id="PF02825">
    <property type="entry name" value="WWE"/>
    <property type="match status" value="1"/>
</dbReference>
<dbReference type="GO" id="GO:0061630">
    <property type="term" value="F:ubiquitin protein ligase activity"/>
    <property type="evidence" value="ECO:0007669"/>
    <property type="project" value="UniProtKB-UniRule"/>
</dbReference>
<evidence type="ECO:0000259" key="15">
    <source>
        <dbReference type="PROSITE" id="PS50918"/>
    </source>
</evidence>
<evidence type="ECO:0000256" key="4">
    <source>
        <dbReference type="ARBA" id="ARBA00022490"/>
    </source>
</evidence>
<evidence type="ECO:0000256" key="12">
    <source>
        <dbReference type="RuleBase" id="RU367115"/>
    </source>
</evidence>
<organism evidence="16">
    <name type="scientific">Petromyzon marinus</name>
    <name type="common">Sea lamprey</name>
    <dbReference type="NCBI Taxonomy" id="7757"/>
    <lineage>
        <taxon>Eukaryota</taxon>
        <taxon>Metazoa</taxon>
        <taxon>Chordata</taxon>
        <taxon>Craniata</taxon>
        <taxon>Vertebrata</taxon>
        <taxon>Cyclostomata</taxon>
        <taxon>Hyperoartia</taxon>
        <taxon>Petromyzontiformes</taxon>
        <taxon>Petromyzontidae</taxon>
        <taxon>Petromyzon</taxon>
    </lineage>
</organism>
<dbReference type="GeneTree" id="ENSGT00390000000358"/>
<dbReference type="InterPro" id="IPR004170">
    <property type="entry name" value="WWE_dom"/>
</dbReference>
<dbReference type="InterPro" id="IPR017907">
    <property type="entry name" value="Znf_RING_CS"/>
</dbReference>
<dbReference type="InterPro" id="IPR001841">
    <property type="entry name" value="Znf_RING"/>
</dbReference>
<dbReference type="PROSITE" id="PS50089">
    <property type="entry name" value="ZF_RING_2"/>
    <property type="match status" value="1"/>
</dbReference>
<comment type="catalytic activity">
    <reaction evidence="1 12">
        <text>S-ubiquitinyl-[E2 ubiquitin-conjugating enzyme]-L-cysteine + [acceptor protein]-L-lysine = [E2 ubiquitin-conjugating enzyme]-L-cysteine + N(6)-ubiquitinyl-[acceptor protein]-L-lysine.</text>
        <dbReference type="EC" id="2.3.2.27"/>
    </reaction>
</comment>
<evidence type="ECO:0000256" key="3">
    <source>
        <dbReference type="ARBA" id="ARBA00004906"/>
    </source>
</evidence>
<dbReference type="InterPro" id="IPR018123">
    <property type="entry name" value="WWE-dom_subgr"/>
</dbReference>
<dbReference type="GO" id="GO:0006511">
    <property type="term" value="P:ubiquitin-dependent protein catabolic process"/>
    <property type="evidence" value="ECO:0007669"/>
    <property type="project" value="UniProtKB-UniRule"/>
</dbReference>
<comment type="pathway">
    <text evidence="3 12">Protein modification; protein ubiquitination.</text>
</comment>
<dbReference type="PANTHER" id="PTHR13417:SF2">
    <property type="entry name" value="E3 UBIQUITIN-PROTEIN LIGASE RNF146"/>
    <property type="match status" value="1"/>
</dbReference>
<evidence type="ECO:0000256" key="2">
    <source>
        <dbReference type="ARBA" id="ARBA00004514"/>
    </source>
</evidence>
<dbReference type="FunFam" id="3.30.720.50:FF:000003">
    <property type="entry name" value="E3 ubiquitin-protein ligase RNF146"/>
    <property type="match status" value="1"/>
</dbReference>
<evidence type="ECO:0000313" key="16">
    <source>
        <dbReference type="Ensembl" id="ENSPMAP00000000247.1"/>
    </source>
</evidence>
<evidence type="ECO:0000256" key="10">
    <source>
        <dbReference type="ARBA" id="ARBA00022833"/>
    </source>
</evidence>
<evidence type="ECO:0000256" key="5">
    <source>
        <dbReference type="ARBA" id="ARBA00022679"/>
    </source>
</evidence>
<dbReference type="SUPFAM" id="SSF57850">
    <property type="entry name" value="RING/U-box"/>
    <property type="match status" value="1"/>
</dbReference>
<feature type="compositionally biased region" description="Acidic residues" evidence="13">
    <location>
        <begin position="252"/>
        <end position="270"/>
    </location>
</feature>
<comment type="domain">
    <text evidence="12">The WWE domain mediates non-covalent poly(ADP-ribose)-binding.</text>
</comment>
<evidence type="ECO:0000256" key="11">
    <source>
        <dbReference type="PROSITE-ProRule" id="PRU00175"/>
    </source>
</evidence>
<dbReference type="InterPro" id="IPR037197">
    <property type="entry name" value="WWE_dom_sf"/>
</dbReference>
<dbReference type="InterPro" id="IPR013083">
    <property type="entry name" value="Znf_RING/FYVE/PHD"/>
</dbReference>
<dbReference type="GO" id="GO:0072572">
    <property type="term" value="F:poly-ADP-D-ribose binding"/>
    <property type="evidence" value="ECO:0007669"/>
    <property type="project" value="UniProtKB-UniRule"/>
</dbReference>
<reference evidence="16" key="2">
    <citation type="submission" date="2025-09" db="UniProtKB">
        <authorList>
            <consortium name="Ensembl"/>
        </authorList>
    </citation>
    <scope>IDENTIFICATION</scope>
</reference>
<comment type="PTM">
    <text evidence="12">Ubiquitinated; autoubiquitinated.</text>
</comment>
<dbReference type="UniPathway" id="UPA00143"/>
<dbReference type="GO" id="GO:0051865">
    <property type="term" value="P:protein autoubiquitination"/>
    <property type="evidence" value="ECO:0007669"/>
    <property type="project" value="UniProtKB-UniRule"/>
</dbReference>
<dbReference type="CDD" id="cd16546">
    <property type="entry name" value="RING-HC_RNF146"/>
    <property type="match status" value="1"/>
</dbReference>
<dbReference type="OMA" id="GRNNIGE"/>
<keyword evidence="6" id="KW-0879">Wnt signaling pathway</keyword>
<dbReference type="PANTHER" id="PTHR13417">
    <property type="entry name" value="E3 UBIQUITIN-PROTEIN LIGASE RNF146"/>
    <property type="match status" value="1"/>
</dbReference>
<evidence type="ECO:0000256" key="6">
    <source>
        <dbReference type="ARBA" id="ARBA00022687"/>
    </source>
</evidence>
<feature type="compositionally biased region" description="Low complexity" evidence="13">
    <location>
        <begin position="196"/>
        <end position="216"/>
    </location>
</feature>
<dbReference type="SMART" id="SM00184">
    <property type="entry name" value="RING"/>
    <property type="match status" value="1"/>
</dbReference>
<dbReference type="HOGENOM" id="CLU_067425_0_0_1"/>
<keyword evidence="8 11" id="KW-0863">Zinc-finger</keyword>
<dbReference type="GO" id="GO:0008270">
    <property type="term" value="F:zinc ion binding"/>
    <property type="evidence" value="ECO:0007669"/>
    <property type="project" value="UniProtKB-UniRule"/>
</dbReference>
<dbReference type="GO" id="GO:0005634">
    <property type="term" value="C:nucleus"/>
    <property type="evidence" value="ECO:0007669"/>
    <property type="project" value="TreeGrafter"/>
</dbReference>
<feature type="domain" description="RING-type" evidence="14">
    <location>
        <begin position="4"/>
        <end position="42"/>
    </location>
</feature>
<accession>S4R4W7</accession>
<keyword evidence="9 12" id="KW-0833">Ubl conjugation pathway</keyword>
<feature type="domain" description="WWE" evidence="15">
    <location>
        <begin position="59"/>
        <end position="135"/>
    </location>
</feature>
<evidence type="ECO:0000256" key="1">
    <source>
        <dbReference type="ARBA" id="ARBA00000900"/>
    </source>
</evidence>
<keyword evidence="10 12" id="KW-0862">Zinc</keyword>
<dbReference type="PROSITE" id="PS00518">
    <property type="entry name" value="ZF_RING_1"/>
    <property type="match status" value="1"/>
</dbReference>
<sequence>VPDCAICLQPCVHPARLPCRHVFCFLCAKGVALQSRRCALCRSEIPPDFLERPTLLCSTSDGVPLKPRTANAWYYEGRNGWWQYDERTSAELEEAFARGSTTMEMLIAGYLYVADLEAMVQYRRSEPSRRRKMKRDLLSAPKKGVAGLRLDLTAPAVSPAHASGVDGVDRAVAGTSSGSGSVVAGGLLASAGPSTITVASPSSPVSSVATSSTLSVDPLPDSGATSSFPSRPATFAPQHQMRAVVGPPSPADSDDSSDRDDEEQDYEDNEGAASISRQLAGMRLGRSGAVIDTAEAQQQSAAPRSATLHVRSRDGRPDGQYTVTDV</sequence>
<feature type="region of interest" description="Disordered" evidence="13">
    <location>
        <begin position="196"/>
        <end position="326"/>
    </location>
</feature>
<comment type="function">
    <text evidence="12">E3 ubiquitin-protein ligase that specifically binds poly-ADP-ribosylated proteins and mediates their ubiquitination and subsequent degradation.</text>
</comment>
<dbReference type="GO" id="GO:0016055">
    <property type="term" value="P:Wnt signaling pathway"/>
    <property type="evidence" value="ECO:0007669"/>
    <property type="project" value="UniProtKB-KW"/>
</dbReference>
<protein>
    <recommendedName>
        <fullName evidence="12">E3 ubiquitin-protein ligase</fullName>
        <ecNumber evidence="12">2.3.2.27</ecNumber>
    </recommendedName>
</protein>
<evidence type="ECO:0000256" key="9">
    <source>
        <dbReference type="ARBA" id="ARBA00022786"/>
    </source>
</evidence>
<reference evidence="16" key="1">
    <citation type="submission" date="2025-08" db="UniProtKB">
        <authorList>
            <consortium name="Ensembl"/>
        </authorList>
    </citation>
    <scope>IDENTIFICATION</scope>
</reference>
<dbReference type="STRING" id="7757.ENSPMAP00000000247"/>
<evidence type="ECO:0000256" key="7">
    <source>
        <dbReference type="ARBA" id="ARBA00022723"/>
    </source>
</evidence>
<dbReference type="InterPro" id="IPR044110">
    <property type="entry name" value="RING-HC_RNF146"/>
</dbReference>
<evidence type="ECO:0000256" key="8">
    <source>
        <dbReference type="ARBA" id="ARBA00022771"/>
    </source>
</evidence>
<dbReference type="Ensembl" id="ENSPMAT00000000247.1">
    <property type="protein sequence ID" value="ENSPMAP00000000247.1"/>
    <property type="gene ID" value="ENSPMAG00000000220.1"/>
</dbReference>
<dbReference type="EC" id="2.3.2.27" evidence="12"/>
<dbReference type="InterPro" id="IPR033509">
    <property type="entry name" value="RNF146"/>
</dbReference>
<evidence type="ECO:0000259" key="14">
    <source>
        <dbReference type="PROSITE" id="PS50089"/>
    </source>
</evidence>
<dbReference type="GO" id="GO:0005829">
    <property type="term" value="C:cytosol"/>
    <property type="evidence" value="ECO:0007669"/>
    <property type="project" value="UniProtKB-SubCell"/>
</dbReference>
<keyword evidence="5 12" id="KW-0808">Transferase</keyword>
<dbReference type="Gene3D" id="3.30.40.10">
    <property type="entry name" value="Zinc/RING finger domain, C3HC4 (zinc finger)"/>
    <property type="match status" value="1"/>
</dbReference>
<proteinExistence type="predicted"/>
<comment type="subcellular location">
    <subcellularLocation>
        <location evidence="2 12">Cytoplasm</location>
        <location evidence="2 12">Cytosol</location>
    </subcellularLocation>
</comment>
<dbReference type="SMART" id="SM00678">
    <property type="entry name" value="WWE"/>
    <property type="match status" value="1"/>
</dbReference>
<keyword evidence="7 12" id="KW-0479">Metal-binding</keyword>
<dbReference type="SUPFAM" id="SSF117839">
    <property type="entry name" value="WWE domain"/>
    <property type="match status" value="1"/>
</dbReference>
<dbReference type="AlphaFoldDB" id="S4R4W7"/>
<dbReference type="PROSITE" id="PS50918">
    <property type="entry name" value="WWE"/>
    <property type="match status" value="1"/>
</dbReference>